<proteinExistence type="predicted"/>
<keyword evidence="3" id="KW-1185">Reference proteome</keyword>
<accession>A0ABU1ZIX9</accession>
<evidence type="ECO:0000313" key="2">
    <source>
        <dbReference type="EMBL" id="MDR7305494.1"/>
    </source>
</evidence>
<sequence length="172" mass="19025">MFFAIRPAPDDARTLEVLGQRLAQDHGLRCEFLAADRLHVSLHNLGEYDAVPPGLVQRASQVADALVFPAFKVVFDKAMVFRSRGAPYVLCGGEGLNALRQFRLALGMAMADLHMPVLHSFTPHMTLAYKGRLGLVHAIAPVCWPAYELVLINSHYGKTVHEVLGRWPLARS</sequence>
<dbReference type="PANTHER" id="PTHR35561:SF1">
    <property type="entry name" value="RNA 2',3'-CYCLIC PHOSPHODIESTERASE"/>
    <property type="match status" value="1"/>
</dbReference>
<dbReference type="PANTHER" id="PTHR35561">
    <property type="entry name" value="RNA 2',3'-CYCLIC PHOSPHODIESTERASE"/>
    <property type="match status" value="1"/>
</dbReference>
<reference evidence="2 3" key="1">
    <citation type="submission" date="2023-07" db="EMBL/GenBank/DDBJ databases">
        <title>Sorghum-associated microbial communities from plants grown in Nebraska, USA.</title>
        <authorList>
            <person name="Schachtman D."/>
        </authorList>
    </citation>
    <scope>NUCLEOTIDE SEQUENCE [LARGE SCALE GENOMIC DNA]</scope>
    <source>
        <strain evidence="2 3">BE308</strain>
    </source>
</reference>
<protein>
    <submittedName>
        <fullName evidence="2">2'-5' RNA ligase</fullName>
        <ecNumber evidence="2">6.5.1.-</ecNumber>
    </submittedName>
</protein>
<dbReference type="RefSeq" id="WP_310339608.1">
    <property type="nucleotide sequence ID" value="NZ_JAVDXO010000001.1"/>
</dbReference>
<gene>
    <name evidence="2" type="ORF">J2X15_000760</name>
</gene>
<organism evidence="2 3">
    <name type="scientific">Rhodoferax saidenbachensis</name>
    <dbReference type="NCBI Taxonomy" id="1484693"/>
    <lineage>
        <taxon>Bacteria</taxon>
        <taxon>Pseudomonadati</taxon>
        <taxon>Pseudomonadota</taxon>
        <taxon>Betaproteobacteria</taxon>
        <taxon>Burkholderiales</taxon>
        <taxon>Comamonadaceae</taxon>
        <taxon>Rhodoferax</taxon>
    </lineage>
</organism>
<dbReference type="EMBL" id="JAVDXO010000001">
    <property type="protein sequence ID" value="MDR7305494.1"/>
    <property type="molecule type" value="Genomic_DNA"/>
</dbReference>
<keyword evidence="2" id="KW-0436">Ligase</keyword>
<comment type="caution">
    <text evidence="2">The sequence shown here is derived from an EMBL/GenBank/DDBJ whole genome shotgun (WGS) entry which is preliminary data.</text>
</comment>
<dbReference type="Proteomes" id="UP001268089">
    <property type="component" value="Unassembled WGS sequence"/>
</dbReference>
<dbReference type="SUPFAM" id="SSF55144">
    <property type="entry name" value="LigT-like"/>
    <property type="match status" value="1"/>
</dbReference>
<dbReference type="Pfam" id="PF13563">
    <property type="entry name" value="2_5_RNA_ligase2"/>
    <property type="match status" value="1"/>
</dbReference>
<dbReference type="EC" id="6.5.1.-" evidence="2"/>
<dbReference type="InterPro" id="IPR009097">
    <property type="entry name" value="Cyclic_Pdiesterase"/>
</dbReference>
<dbReference type="Gene3D" id="3.90.1140.10">
    <property type="entry name" value="Cyclic phosphodiesterase"/>
    <property type="match status" value="1"/>
</dbReference>
<evidence type="ECO:0000256" key="1">
    <source>
        <dbReference type="ARBA" id="ARBA00022801"/>
    </source>
</evidence>
<dbReference type="GO" id="GO:0016874">
    <property type="term" value="F:ligase activity"/>
    <property type="evidence" value="ECO:0007669"/>
    <property type="project" value="UniProtKB-KW"/>
</dbReference>
<dbReference type="InterPro" id="IPR004175">
    <property type="entry name" value="RNA_CPDase"/>
</dbReference>
<evidence type="ECO:0000313" key="3">
    <source>
        <dbReference type="Proteomes" id="UP001268089"/>
    </source>
</evidence>
<name>A0ABU1ZIX9_9BURK</name>
<keyword evidence="1" id="KW-0378">Hydrolase</keyword>